<organism evidence="4 5">
    <name type="scientific">Astathelohania contejeani</name>
    <dbReference type="NCBI Taxonomy" id="164912"/>
    <lineage>
        <taxon>Eukaryota</taxon>
        <taxon>Fungi</taxon>
        <taxon>Fungi incertae sedis</taxon>
        <taxon>Microsporidia</taxon>
        <taxon>Astathelohaniidae</taxon>
        <taxon>Astathelohania</taxon>
    </lineage>
</organism>
<dbReference type="SUPFAM" id="SSF52313">
    <property type="entry name" value="Ribosomal protein S2"/>
    <property type="match status" value="1"/>
</dbReference>
<comment type="caution">
    <text evidence="4">The sequence shown here is derived from an EMBL/GenBank/DDBJ whole genome shotgun (WGS) entry which is preliminary data.</text>
</comment>
<gene>
    <name evidence="4" type="primary">RPS0</name>
    <name evidence="4" type="ORF">TCON_1062</name>
</gene>
<dbReference type="Gene3D" id="3.40.50.10490">
    <property type="entry name" value="Glucose-6-phosphate isomerase like protein, domain 1"/>
    <property type="match status" value="1"/>
</dbReference>
<keyword evidence="3" id="KW-0687">Ribonucleoprotein</keyword>
<dbReference type="Proteomes" id="UP001516464">
    <property type="component" value="Unassembled WGS sequence"/>
</dbReference>
<dbReference type="GO" id="GO:0005840">
    <property type="term" value="C:ribosome"/>
    <property type="evidence" value="ECO:0007669"/>
    <property type="project" value="UniProtKB-KW"/>
</dbReference>
<name>A0ABQ7I005_9MICR</name>
<dbReference type="InterPro" id="IPR005707">
    <property type="entry name" value="Ribosomal_uS2_euk/arc"/>
</dbReference>
<evidence type="ECO:0000256" key="2">
    <source>
        <dbReference type="ARBA" id="ARBA00022980"/>
    </source>
</evidence>
<dbReference type="EMBL" id="SBIQ01000056">
    <property type="protein sequence ID" value="KAF7683743.1"/>
    <property type="molecule type" value="Genomic_DNA"/>
</dbReference>
<accession>A0ABQ7I005</accession>
<evidence type="ECO:0000256" key="1">
    <source>
        <dbReference type="ARBA" id="ARBA00006242"/>
    </source>
</evidence>
<comment type="similarity">
    <text evidence="1">Belongs to the universal ribosomal protein uS2 family.</text>
</comment>
<dbReference type="Pfam" id="PF00318">
    <property type="entry name" value="Ribosomal_S2"/>
    <property type="match status" value="2"/>
</dbReference>
<dbReference type="InterPro" id="IPR001865">
    <property type="entry name" value="Ribosomal_uS2"/>
</dbReference>
<dbReference type="InterPro" id="IPR023591">
    <property type="entry name" value="Ribosomal_uS2_flav_dom_sf"/>
</dbReference>
<evidence type="ECO:0000256" key="3">
    <source>
        <dbReference type="ARBA" id="ARBA00023274"/>
    </source>
</evidence>
<sequence length="227" mass="25769">MNTIPIPDEFVKMIIAYKCHLGGYRVNKFMKEYVYGVRPKDKVNILDINKMWNKLVLAARAFVSIEDPSAVLVISNKPFARRAVIKFCEMTGATPVTGRFIPGSFTNKEITGIKEPSLIIVSDTCIDKQAVLEASYVNTPCIAFCNTDNDLFNIDIALPMNNRLPTAIGASFFMLGRLINYMKGKCELIDNMKVDVEYFFYRSQAEIEKLAEENKKTERLENKVEVI</sequence>
<evidence type="ECO:0000313" key="5">
    <source>
        <dbReference type="Proteomes" id="UP001516464"/>
    </source>
</evidence>
<keyword evidence="5" id="KW-1185">Reference proteome</keyword>
<reference evidence="4 5" key="1">
    <citation type="submission" date="2019-01" db="EMBL/GenBank/DDBJ databases">
        <title>Genomes sequencing and comparative genomics of infectious freshwater microsporidia, Cucumispora dikerogammari and Thelohania contejeani.</title>
        <authorList>
            <person name="Cormier A."/>
            <person name="Giraud I."/>
            <person name="Wattier R."/>
            <person name="Teixeira M."/>
            <person name="Grandjean F."/>
            <person name="Rigaud T."/>
            <person name="Cordaux R."/>
        </authorList>
    </citation>
    <scope>NUCLEOTIDE SEQUENCE [LARGE SCALE GENOMIC DNA]</scope>
    <source>
        <strain evidence="4">T1</strain>
        <tissue evidence="4">Spores</tissue>
    </source>
</reference>
<protein>
    <submittedName>
        <fullName evidence="4">40S ribosomal protein S0</fullName>
    </submittedName>
</protein>
<evidence type="ECO:0000313" key="4">
    <source>
        <dbReference type="EMBL" id="KAF7683743.1"/>
    </source>
</evidence>
<keyword evidence="2 4" id="KW-0689">Ribosomal protein</keyword>
<dbReference type="PRINTS" id="PR00395">
    <property type="entry name" value="RIBOSOMALS2"/>
</dbReference>
<dbReference type="PANTHER" id="PTHR11489">
    <property type="entry name" value="40S RIBOSOMAL PROTEIN SA"/>
    <property type="match status" value="1"/>
</dbReference>
<proteinExistence type="inferred from homology"/>